<dbReference type="GO" id="GO:0016740">
    <property type="term" value="F:transferase activity"/>
    <property type="evidence" value="ECO:0007669"/>
    <property type="project" value="UniProtKB-KW"/>
</dbReference>
<dbReference type="CDD" id="cd04647">
    <property type="entry name" value="LbH_MAT_like"/>
    <property type="match status" value="1"/>
</dbReference>
<dbReference type="InterPro" id="IPR011004">
    <property type="entry name" value="Trimer_LpxA-like_sf"/>
</dbReference>
<dbReference type="EMBL" id="UHJL01000001">
    <property type="protein sequence ID" value="SUQ19241.1"/>
    <property type="molecule type" value="Genomic_DNA"/>
</dbReference>
<dbReference type="InterPro" id="IPR001451">
    <property type="entry name" value="Hexapep"/>
</dbReference>
<name>A0A380RVB0_FIBSU</name>
<dbReference type="InterPro" id="IPR051159">
    <property type="entry name" value="Hexapeptide_acetyltransf"/>
</dbReference>
<dbReference type="Pfam" id="PF14602">
    <property type="entry name" value="Hexapep_2"/>
    <property type="match status" value="1"/>
</dbReference>
<evidence type="ECO:0000313" key="2">
    <source>
        <dbReference type="Proteomes" id="UP000255423"/>
    </source>
</evidence>
<dbReference type="RefSeq" id="WP_109571946.1">
    <property type="nucleotide sequence ID" value="NZ_UHJL01000001.1"/>
</dbReference>
<dbReference type="PANTHER" id="PTHR23416">
    <property type="entry name" value="SIALIC ACID SYNTHASE-RELATED"/>
    <property type="match status" value="1"/>
</dbReference>
<protein>
    <submittedName>
        <fullName evidence="1">Acetyltransferase (Isoleucine patch superfamily)</fullName>
    </submittedName>
</protein>
<accession>A0A380RVB0</accession>
<dbReference type="PANTHER" id="PTHR23416:SF78">
    <property type="entry name" value="LIPOPOLYSACCHARIDE BIOSYNTHESIS O-ACETYL TRANSFERASE WBBJ-RELATED"/>
    <property type="match status" value="1"/>
</dbReference>
<dbReference type="Proteomes" id="UP000255423">
    <property type="component" value="Unassembled WGS sequence"/>
</dbReference>
<dbReference type="SUPFAM" id="SSF51161">
    <property type="entry name" value="Trimeric LpxA-like enzymes"/>
    <property type="match status" value="1"/>
</dbReference>
<dbReference type="AlphaFoldDB" id="A0A380RVB0"/>
<gene>
    <name evidence="1" type="ORF">SAMN05661053_0470</name>
</gene>
<organism evidence="1 2">
    <name type="scientific">Fibrobacter succinogenes</name>
    <name type="common">Bacteroides succinogenes</name>
    <dbReference type="NCBI Taxonomy" id="833"/>
    <lineage>
        <taxon>Bacteria</taxon>
        <taxon>Pseudomonadati</taxon>
        <taxon>Fibrobacterota</taxon>
        <taxon>Fibrobacteria</taxon>
        <taxon>Fibrobacterales</taxon>
        <taxon>Fibrobacteraceae</taxon>
        <taxon>Fibrobacter</taxon>
    </lineage>
</organism>
<keyword evidence="1" id="KW-0808">Transferase</keyword>
<proteinExistence type="predicted"/>
<dbReference type="Gene3D" id="2.160.10.10">
    <property type="entry name" value="Hexapeptide repeat proteins"/>
    <property type="match status" value="1"/>
</dbReference>
<reference evidence="1 2" key="1">
    <citation type="submission" date="2017-08" db="EMBL/GenBank/DDBJ databases">
        <authorList>
            <person name="de Groot N.N."/>
        </authorList>
    </citation>
    <scope>NUCLEOTIDE SEQUENCE [LARGE SCALE GENOMIC DNA]</scope>
    <source>
        <strain evidence="1 2">HM2</strain>
    </source>
</reference>
<sequence>MKLTKLGYLIAKLKQKYISHNAEPISDFYRKGGATIGKNTIICDYIPISEPELVEVKDDCIVSSGVSFITHDHCINKVTNRVSNFFGKIVIGNNCFLGQRSLIMYGVQLEDNIIVGSGSVVTKSFSESNIIIAGNPAKKIGTWDKFKAKYEDKAAFRSELADIICGKTNKMIRR</sequence>
<evidence type="ECO:0000313" key="1">
    <source>
        <dbReference type="EMBL" id="SUQ19241.1"/>
    </source>
</evidence>